<dbReference type="Proteomes" id="UP001165122">
    <property type="component" value="Unassembled WGS sequence"/>
</dbReference>
<dbReference type="AlphaFoldDB" id="A0A9W7CIM9"/>
<reference evidence="2" key="1">
    <citation type="journal article" date="2023" name="Commun. Biol.">
        <title>Genome analysis of Parmales, the sister group of diatoms, reveals the evolutionary specialization of diatoms from phago-mixotrophs to photoautotrophs.</title>
        <authorList>
            <person name="Ban H."/>
            <person name="Sato S."/>
            <person name="Yoshikawa S."/>
            <person name="Yamada K."/>
            <person name="Nakamura Y."/>
            <person name="Ichinomiya M."/>
            <person name="Sato N."/>
            <person name="Blanc-Mathieu R."/>
            <person name="Endo H."/>
            <person name="Kuwata A."/>
            <person name="Ogata H."/>
        </authorList>
    </citation>
    <scope>NUCLEOTIDE SEQUENCE [LARGE SCALE GENOMIC DNA]</scope>
    <source>
        <strain evidence="2">NIES 3700</strain>
    </source>
</reference>
<dbReference type="EMBL" id="BRXW01000109">
    <property type="protein sequence ID" value="GMI07192.1"/>
    <property type="molecule type" value="Genomic_DNA"/>
</dbReference>
<evidence type="ECO:0000313" key="2">
    <source>
        <dbReference type="Proteomes" id="UP001165122"/>
    </source>
</evidence>
<protein>
    <submittedName>
        <fullName evidence="1">Uncharacterized protein</fullName>
    </submittedName>
</protein>
<evidence type="ECO:0000313" key="1">
    <source>
        <dbReference type="EMBL" id="GMI07192.1"/>
    </source>
</evidence>
<comment type="caution">
    <text evidence="1">The sequence shown here is derived from an EMBL/GenBank/DDBJ whole genome shotgun (WGS) entry which is preliminary data.</text>
</comment>
<dbReference type="OrthoDB" id="186978at2759"/>
<organism evidence="1 2">
    <name type="scientific">Triparma laevis f. longispina</name>
    <dbReference type="NCBI Taxonomy" id="1714387"/>
    <lineage>
        <taxon>Eukaryota</taxon>
        <taxon>Sar</taxon>
        <taxon>Stramenopiles</taxon>
        <taxon>Ochrophyta</taxon>
        <taxon>Bolidophyceae</taxon>
        <taxon>Parmales</taxon>
        <taxon>Triparmaceae</taxon>
        <taxon>Triparma</taxon>
    </lineage>
</organism>
<keyword evidence="2" id="KW-1185">Reference proteome</keyword>
<name>A0A9W7CIM9_9STRA</name>
<gene>
    <name evidence="1" type="ORF">TrLO_g11046</name>
</gene>
<accession>A0A9W7CIM9</accession>
<proteinExistence type="predicted"/>
<sequence>MGKPRFGPPLTAYSCSPHYSSALPPSLLPIPTTSQSMSSKTNVPYDYLNSTKRYTYTPTTPITPTSPHKTEQDKYATPISLDPARHALTANYILQSKRNPPKPSYKRAEQLKAGDMKYYPGRDDWLVEWGRVRRYGVDSKLTPHEDYCGFIKGVKGVGWKANAYKQF</sequence>